<reference evidence="2 3" key="1">
    <citation type="submission" date="2019-06" db="EMBL/GenBank/DDBJ databases">
        <title>Lysobacter alkalisoli sp. nov. isolated from saline-alkali soil.</title>
        <authorList>
            <person name="Sun J.-Q."/>
            <person name="Xu L."/>
        </authorList>
    </citation>
    <scope>NUCLEOTIDE SEQUENCE [LARGE SCALE GENOMIC DNA]</scope>
    <source>
        <strain evidence="2 3">SJ-36</strain>
    </source>
</reference>
<evidence type="ECO:0000313" key="2">
    <source>
        <dbReference type="EMBL" id="QDH69233.1"/>
    </source>
</evidence>
<feature type="chain" id="PRO_5022031443" description="Cytochrome C" evidence="1">
    <location>
        <begin position="23"/>
        <end position="119"/>
    </location>
</feature>
<feature type="signal peptide" evidence="1">
    <location>
        <begin position="1"/>
        <end position="22"/>
    </location>
</feature>
<dbReference type="KEGG" id="lyj:FKV23_03310"/>
<evidence type="ECO:0000313" key="3">
    <source>
        <dbReference type="Proteomes" id="UP000317199"/>
    </source>
</evidence>
<evidence type="ECO:0008006" key="4">
    <source>
        <dbReference type="Google" id="ProtNLM"/>
    </source>
</evidence>
<name>A0A514BPC7_9GAMM</name>
<organism evidence="2 3">
    <name type="scientific">Marilutibacter alkalisoli</name>
    <dbReference type="NCBI Taxonomy" id="2591633"/>
    <lineage>
        <taxon>Bacteria</taxon>
        <taxon>Pseudomonadati</taxon>
        <taxon>Pseudomonadota</taxon>
        <taxon>Gammaproteobacteria</taxon>
        <taxon>Lysobacterales</taxon>
        <taxon>Lysobacteraceae</taxon>
        <taxon>Marilutibacter</taxon>
    </lineage>
</organism>
<gene>
    <name evidence="2" type="ORF">FKV23_03310</name>
</gene>
<protein>
    <recommendedName>
        <fullName evidence="4">Cytochrome C</fullName>
    </recommendedName>
</protein>
<dbReference type="EMBL" id="CP041242">
    <property type="protein sequence ID" value="QDH69233.1"/>
    <property type="molecule type" value="Genomic_DNA"/>
</dbReference>
<proteinExistence type="predicted"/>
<accession>A0A514BPC7</accession>
<dbReference type="RefSeq" id="WP_141622575.1">
    <property type="nucleotide sequence ID" value="NZ_CP041242.1"/>
</dbReference>
<keyword evidence="3" id="KW-1185">Reference proteome</keyword>
<keyword evidence="1" id="KW-0732">Signal</keyword>
<sequence length="119" mass="12012">MKSTLVLVALLTALGTVATASAQQPGAGEAAKVRKGYAINPVPLNMVGKNPQLVGLGSYIVNGQGACTDCHTSPPYVAGGDPFLGQPTVTNVDGFLAGGTEFGPFISRNLTPNASGRPD</sequence>
<dbReference type="AlphaFoldDB" id="A0A514BPC7"/>
<dbReference type="OrthoDB" id="9811281at2"/>
<dbReference type="Proteomes" id="UP000317199">
    <property type="component" value="Chromosome"/>
</dbReference>
<evidence type="ECO:0000256" key="1">
    <source>
        <dbReference type="SAM" id="SignalP"/>
    </source>
</evidence>